<sequence>MRWLWAIVACAMIGSGCATGSGGVEDAGRGQDGGNLDGAVADAGRDAGRDASVDAMVIDSGPRDSGMPIDSGTDAGGMDSGPPTCPPTATNLAIVEVMIRTETGTEDRGEWIELLNAGDCLVDLGGLVISSPPATYTIPAGHVLPAGARFVLAQSTVAAENRGLVYDLSYTGSGIVLDNSGDTLELIAGGTTIDSVTWTSATSVLKYSTEFPDSRPIAENASMSNWCPASMSATYSSTAGGPYYGTPGAPNGACP</sequence>
<name>A0A0F6W3P8_9BACT</name>
<dbReference type="PROSITE" id="PS51257">
    <property type="entry name" value="PROKAR_LIPOPROTEIN"/>
    <property type="match status" value="1"/>
</dbReference>
<proteinExistence type="predicted"/>
<evidence type="ECO:0000259" key="3">
    <source>
        <dbReference type="PROSITE" id="PS51841"/>
    </source>
</evidence>
<reference evidence="4 5" key="1">
    <citation type="submission" date="2015-03" db="EMBL/GenBank/DDBJ databases">
        <title>Genome assembly of Sandaracinus amylolyticus DSM 53668.</title>
        <authorList>
            <person name="Sharma G."/>
            <person name="Subramanian S."/>
        </authorList>
    </citation>
    <scope>NUCLEOTIDE SEQUENCE [LARGE SCALE GENOMIC DNA]</scope>
    <source>
        <strain evidence="4 5">DSM 53668</strain>
    </source>
</reference>
<organism evidence="4 5">
    <name type="scientific">Sandaracinus amylolyticus</name>
    <dbReference type="NCBI Taxonomy" id="927083"/>
    <lineage>
        <taxon>Bacteria</taxon>
        <taxon>Pseudomonadati</taxon>
        <taxon>Myxococcota</taxon>
        <taxon>Polyangia</taxon>
        <taxon>Polyangiales</taxon>
        <taxon>Sandaracinaceae</taxon>
        <taxon>Sandaracinus</taxon>
    </lineage>
</organism>
<dbReference type="AlphaFoldDB" id="A0A0F6W3P8"/>
<evidence type="ECO:0000313" key="4">
    <source>
        <dbReference type="EMBL" id="AKF06623.1"/>
    </source>
</evidence>
<feature type="signal peptide" evidence="2">
    <location>
        <begin position="1"/>
        <end position="20"/>
    </location>
</feature>
<dbReference type="STRING" id="927083.DB32_003772"/>
<dbReference type="OrthoDB" id="5380360at2"/>
<dbReference type="Pfam" id="PF00932">
    <property type="entry name" value="LTD"/>
    <property type="match status" value="1"/>
</dbReference>
<dbReference type="InterPro" id="IPR001322">
    <property type="entry name" value="Lamin_tail_dom"/>
</dbReference>
<dbReference type="PROSITE" id="PS51841">
    <property type="entry name" value="LTD"/>
    <property type="match status" value="1"/>
</dbReference>
<gene>
    <name evidence="4" type="ORF">DB32_003772</name>
</gene>
<feature type="chain" id="PRO_5002511846" description="LTD domain-containing protein" evidence="2">
    <location>
        <begin position="21"/>
        <end position="255"/>
    </location>
</feature>
<keyword evidence="5" id="KW-1185">Reference proteome</keyword>
<dbReference type="InterPro" id="IPR036415">
    <property type="entry name" value="Lamin_tail_dom_sf"/>
</dbReference>
<evidence type="ECO:0000256" key="1">
    <source>
        <dbReference type="SAM" id="MobiDB-lite"/>
    </source>
</evidence>
<dbReference type="SUPFAM" id="SSF74853">
    <property type="entry name" value="Lamin A/C globular tail domain"/>
    <property type="match status" value="1"/>
</dbReference>
<protein>
    <recommendedName>
        <fullName evidence="3">LTD domain-containing protein</fullName>
    </recommendedName>
</protein>
<dbReference type="EMBL" id="CP011125">
    <property type="protein sequence ID" value="AKF06623.1"/>
    <property type="molecule type" value="Genomic_DNA"/>
</dbReference>
<feature type="region of interest" description="Disordered" evidence="1">
    <location>
        <begin position="57"/>
        <end position="82"/>
    </location>
</feature>
<feature type="domain" description="LTD" evidence="3">
    <location>
        <begin position="81"/>
        <end position="200"/>
    </location>
</feature>
<dbReference type="RefSeq" id="WP_157069157.1">
    <property type="nucleotide sequence ID" value="NZ_CP011125.1"/>
</dbReference>
<evidence type="ECO:0000256" key="2">
    <source>
        <dbReference type="SAM" id="SignalP"/>
    </source>
</evidence>
<accession>A0A0F6W3P8</accession>
<dbReference type="Proteomes" id="UP000034883">
    <property type="component" value="Chromosome"/>
</dbReference>
<evidence type="ECO:0000313" key="5">
    <source>
        <dbReference type="Proteomes" id="UP000034883"/>
    </source>
</evidence>
<keyword evidence="2" id="KW-0732">Signal</keyword>
<dbReference type="Gene3D" id="2.60.40.1260">
    <property type="entry name" value="Lamin Tail domain"/>
    <property type="match status" value="1"/>
</dbReference>
<dbReference type="KEGG" id="samy:DB32_003772"/>